<dbReference type="EMBL" id="JACJLT010000142">
    <property type="protein sequence ID" value="MBM6875982.1"/>
    <property type="molecule type" value="Genomic_DNA"/>
</dbReference>
<gene>
    <name evidence="1" type="ORF">H6A04_10050</name>
</gene>
<organism evidence="1 2">
    <name type="scientific">Fusobacterium mortiferum</name>
    <dbReference type="NCBI Taxonomy" id="850"/>
    <lineage>
        <taxon>Bacteria</taxon>
        <taxon>Fusobacteriati</taxon>
        <taxon>Fusobacteriota</taxon>
        <taxon>Fusobacteriia</taxon>
        <taxon>Fusobacteriales</taxon>
        <taxon>Fusobacteriaceae</taxon>
        <taxon>Fusobacterium</taxon>
    </lineage>
</organism>
<dbReference type="Pfam" id="PF13707">
    <property type="entry name" value="RloB"/>
    <property type="match status" value="1"/>
</dbReference>
<evidence type="ECO:0000313" key="2">
    <source>
        <dbReference type="Proteomes" id="UP000728968"/>
    </source>
</evidence>
<dbReference type="Proteomes" id="UP000728968">
    <property type="component" value="Unassembled WGS sequence"/>
</dbReference>
<reference evidence="1 2" key="1">
    <citation type="journal article" date="2021" name="Sci. Rep.">
        <title>The distribution of antibiotic resistance genes in chicken gut microbiota commensals.</title>
        <authorList>
            <person name="Juricova H."/>
            <person name="Matiasovicova J."/>
            <person name="Kubasova T."/>
            <person name="Cejkova D."/>
            <person name="Rychlik I."/>
        </authorList>
    </citation>
    <scope>NUCLEOTIDE SEQUENCE [LARGE SCALE GENOMIC DNA]</scope>
    <source>
        <strain evidence="1 2">An425</strain>
    </source>
</reference>
<name>A0ABS2G5W8_FUSMR</name>
<sequence length="129" mass="15145">MGRERGSNPFTRISETKEPKQVFLLACEGRHTERKYFLGIQENKAKLQILEYIEIEIFEKSNPDMSNPLKIFEELIAKIENKGIEADEVCLIVDRDSDSFKEEQYIKVVNGCRENKFHLYLSNPYIKNI</sequence>
<dbReference type="RefSeq" id="WP_204716635.1">
    <property type="nucleotide sequence ID" value="NZ_JACJLT010000142.1"/>
</dbReference>
<accession>A0ABS2G5W8</accession>
<keyword evidence="2" id="KW-1185">Reference proteome</keyword>
<protein>
    <submittedName>
        <fullName evidence="1">RloB domain-containing protein</fullName>
    </submittedName>
</protein>
<comment type="caution">
    <text evidence="1">The sequence shown here is derived from an EMBL/GenBank/DDBJ whole genome shotgun (WGS) entry which is preliminary data.</text>
</comment>
<dbReference type="InterPro" id="IPR025591">
    <property type="entry name" value="RloB"/>
</dbReference>
<proteinExistence type="predicted"/>
<evidence type="ECO:0000313" key="1">
    <source>
        <dbReference type="EMBL" id="MBM6875982.1"/>
    </source>
</evidence>